<evidence type="ECO:0000256" key="7">
    <source>
        <dbReference type="SAM" id="Phobius"/>
    </source>
</evidence>
<feature type="transmembrane region" description="Helical" evidence="7">
    <location>
        <begin position="20"/>
        <end position="39"/>
    </location>
</feature>
<dbReference type="PANTHER" id="PTHR42878">
    <property type="entry name" value="TWO-COMPONENT HISTIDINE KINASE"/>
    <property type="match status" value="1"/>
</dbReference>
<dbReference type="GO" id="GO:0007234">
    <property type="term" value="P:osmosensory signaling via phosphorelay pathway"/>
    <property type="evidence" value="ECO:0007669"/>
    <property type="project" value="TreeGrafter"/>
</dbReference>
<evidence type="ECO:0000256" key="5">
    <source>
        <dbReference type="ARBA" id="ARBA00022679"/>
    </source>
</evidence>
<dbReference type="PANTHER" id="PTHR42878:SF15">
    <property type="entry name" value="BACTERIOPHYTOCHROME"/>
    <property type="match status" value="1"/>
</dbReference>
<dbReference type="SMART" id="SM00387">
    <property type="entry name" value="HATPase_c"/>
    <property type="match status" value="1"/>
</dbReference>
<feature type="domain" description="Histidine kinase" evidence="8">
    <location>
        <begin position="352"/>
        <end position="563"/>
    </location>
</feature>
<dbReference type="Gene3D" id="1.10.287.130">
    <property type="match status" value="1"/>
</dbReference>
<keyword evidence="5" id="KW-0808">Transferase</keyword>
<evidence type="ECO:0000256" key="3">
    <source>
        <dbReference type="ARBA" id="ARBA00012438"/>
    </source>
</evidence>
<keyword evidence="7" id="KW-0812">Transmembrane</keyword>
<dbReference type="GO" id="GO:0030295">
    <property type="term" value="F:protein kinase activator activity"/>
    <property type="evidence" value="ECO:0007669"/>
    <property type="project" value="TreeGrafter"/>
</dbReference>
<dbReference type="EMBL" id="CP116346">
    <property type="protein sequence ID" value="WIT10325.1"/>
    <property type="molecule type" value="Genomic_DNA"/>
</dbReference>
<dbReference type="PROSITE" id="PS50109">
    <property type="entry name" value="HIS_KIN"/>
    <property type="match status" value="1"/>
</dbReference>
<dbReference type="Gene3D" id="3.30.565.10">
    <property type="entry name" value="Histidine kinase-like ATPase, C-terminal domain"/>
    <property type="match status" value="1"/>
</dbReference>
<dbReference type="SUPFAM" id="SSF47384">
    <property type="entry name" value="Homodimeric domain of signal transducing histidine kinase"/>
    <property type="match status" value="1"/>
</dbReference>
<name>A0AA95SMM5_9BURK</name>
<proteinExistence type="predicted"/>
<comment type="catalytic activity">
    <reaction evidence="1">
        <text>ATP + protein L-histidine = ADP + protein N-phospho-L-histidine.</text>
        <dbReference type="EC" id="2.7.13.3"/>
    </reaction>
</comment>
<keyword evidence="7" id="KW-0472">Membrane</keyword>
<dbReference type="InterPro" id="IPR003661">
    <property type="entry name" value="HisK_dim/P_dom"/>
</dbReference>
<dbReference type="PRINTS" id="PR00344">
    <property type="entry name" value="BCTRLSENSOR"/>
</dbReference>
<keyword evidence="9" id="KW-0547">Nucleotide-binding</keyword>
<evidence type="ECO:0000313" key="10">
    <source>
        <dbReference type="Proteomes" id="UP001177769"/>
    </source>
</evidence>
<dbReference type="InterPro" id="IPR004358">
    <property type="entry name" value="Sig_transdc_His_kin-like_C"/>
</dbReference>
<evidence type="ECO:0000259" key="8">
    <source>
        <dbReference type="PROSITE" id="PS50109"/>
    </source>
</evidence>
<dbReference type="KEGG" id="pais:PFX98_15540"/>
<accession>A0AA95SMM5</accession>
<dbReference type="InterPro" id="IPR036890">
    <property type="entry name" value="HATPase_C_sf"/>
</dbReference>
<protein>
    <recommendedName>
        <fullName evidence="3">histidine kinase</fullName>
        <ecNumber evidence="3">2.7.13.3</ecNumber>
    </recommendedName>
</protein>
<dbReference type="CDD" id="cd00082">
    <property type="entry name" value="HisKA"/>
    <property type="match status" value="1"/>
</dbReference>
<dbReference type="FunFam" id="3.30.565.10:FF:000006">
    <property type="entry name" value="Sensor histidine kinase WalK"/>
    <property type="match status" value="1"/>
</dbReference>
<keyword evidence="10" id="KW-1185">Reference proteome</keyword>
<gene>
    <name evidence="9" type="ORF">PFX98_15540</name>
</gene>
<reference evidence="9" key="1">
    <citation type="submission" date="2023-01" db="EMBL/GenBank/DDBJ databases">
        <title>Whole genome sequence of Paucibacter sp. S2-9 isolated from pond sediment.</title>
        <authorList>
            <person name="Jung J.Y."/>
        </authorList>
    </citation>
    <scope>NUCLEOTIDE SEQUENCE</scope>
    <source>
        <strain evidence="9">S2-9</strain>
    </source>
</reference>
<dbReference type="EC" id="2.7.13.3" evidence="3"/>
<feature type="transmembrane region" description="Helical" evidence="7">
    <location>
        <begin position="45"/>
        <end position="69"/>
    </location>
</feature>
<sequence>MNRPSEAASDRRPSRGSPRLLAMWLAGLLLLSLGIYLGHEESGSGLLVIGLVCGVALLLGAVATTWHVAVRLTRARLTEALREARQHAQLLAQLQPHWQWQTDAEHHLVRWQAPQVAPSSSWVGMAATQSLWERFALVDSGPGASLQERLDQHLPLHDVLVQACASEAGGTPARWLLRAQVCLDASGRFAGYLGTAASLSDKPGAEPSAAPAGVPVSAPAATQPWLQAMPGPAWLLSTPTDGHGHGVKLLDLNDVAAQLMARPAAQLLGLNWGACQDALPAEIREALAQPGAHSGVACGHWWLCTSALHLEGTGPAQLLSLWPQGAPDSVPAALALDAAEVARADQESFSYTVSHDLRAPLRVVEGFARILKEDYGRLLDRIGNDHIDRVMGAATRMNSMIDALLSLSQLSSRPLQREGINLSQMANLVLDELKRANPERAIECYVQPGMQVQGDPTLLRMVLENLLGNAWKYSGKRELAQIRFETRLEQGERIFMVADNGAGFDMRFADRLFEVFQRLHSASDFQGTGVGLASVRRIVRRHGGDIWAESEVGGGARFFFTLS</sequence>
<dbReference type="RefSeq" id="WP_285231393.1">
    <property type="nucleotide sequence ID" value="NZ_CP116346.1"/>
</dbReference>
<comment type="subcellular location">
    <subcellularLocation>
        <location evidence="2">Cell inner membrane</location>
        <topology evidence="2">Multi-pass membrane protein</topology>
    </subcellularLocation>
</comment>
<dbReference type="InterPro" id="IPR036097">
    <property type="entry name" value="HisK_dim/P_sf"/>
</dbReference>
<dbReference type="SUPFAM" id="SSF55874">
    <property type="entry name" value="ATPase domain of HSP90 chaperone/DNA topoisomerase II/histidine kinase"/>
    <property type="match status" value="1"/>
</dbReference>
<dbReference type="SMART" id="SM00388">
    <property type="entry name" value="HisKA"/>
    <property type="match status" value="1"/>
</dbReference>
<evidence type="ECO:0000256" key="1">
    <source>
        <dbReference type="ARBA" id="ARBA00000085"/>
    </source>
</evidence>
<dbReference type="InterPro" id="IPR005467">
    <property type="entry name" value="His_kinase_dom"/>
</dbReference>
<keyword evidence="4" id="KW-0597">Phosphoprotein</keyword>
<dbReference type="Pfam" id="PF00512">
    <property type="entry name" value="HisKA"/>
    <property type="match status" value="1"/>
</dbReference>
<dbReference type="GO" id="GO:0000156">
    <property type="term" value="F:phosphorelay response regulator activity"/>
    <property type="evidence" value="ECO:0007669"/>
    <property type="project" value="TreeGrafter"/>
</dbReference>
<keyword evidence="9" id="KW-0067">ATP-binding</keyword>
<dbReference type="InterPro" id="IPR003594">
    <property type="entry name" value="HATPase_dom"/>
</dbReference>
<dbReference type="Pfam" id="PF02518">
    <property type="entry name" value="HATPase_c"/>
    <property type="match status" value="1"/>
</dbReference>
<evidence type="ECO:0000313" key="9">
    <source>
        <dbReference type="EMBL" id="WIT10325.1"/>
    </source>
</evidence>
<dbReference type="GO" id="GO:0005524">
    <property type="term" value="F:ATP binding"/>
    <property type="evidence" value="ECO:0007669"/>
    <property type="project" value="UniProtKB-KW"/>
</dbReference>
<evidence type="ECO:0000256" key="2">
    <source>
        <dbReference type="ARBA" id="ARBA00004429"/>
    </source>
</evidence>
<dbReference type="AlphaFoldDB" id="A0AA95SMM5"/>
<keyword evidence="6" id="KW-0418">Kinase</keyword>
<evidence type="ECO:0000256" key="6">
    <source>
        <dbReference type="ARBA" id="ARBA00022777"/>
    </source>
</evidence>
<dbReference type="GO" id="GO:0000155">
    <property type="term" value="F:phosphorelay sensor kinase activity"/>
    <property type="evidence" value="ECO:0007669"/>
    <property type="project" value="InterPro"/>
</dbReference>
<dbReference type="InterPro" id="IPR050351">
    <property type="entry name" value="BphY/WalK/GraS-like"/>
</dbReference>
<keyword evidence="7" id="KW-1133">Transmembrane helix</keyword>
<evidence type="ECO:0000256" key="4">
    <source>
        <dbReference type="ARBA" id="ARBA00022553"/>
    </source>
</evidence>
<dbReference type="Proteomes" id="UP001177769">
    <property type="component" value="Chromosome"/>
</dbReference>
<dbReference type="GO" id="GO:0005886">
    <property type="term" value="C:plasma membrane"/>
    <property type="evidence" value="ECO:0007669"/>
    <property type="project" value="UniProtKB-SubCell"/>
</dbReference>
<organism evidence="9 10">
    <name type="scientific">Paucibacter sediminis</name>
    <dbReference type="NCBI Taxonomy" id="3019553"/>
    <lineage>
        <taxon>Bacteria</taxon>
        <taxon>Pseudomonadati</taxon>
        <taxon>Pseudomonadota</taxon>
        <taxon>Betaproteobacteria</taxon>
        <taxon>Burkholderiales</taxon>
        <taxon>Sphaerotilaceae</taxon>
        <taxon>Roseateles</taxon>
    </lineage>
</organism>